<dbReference type="GO" id="GO:0005886">
    <property type="term" value="C:plasma membrane"/>
    <property type="evidence" value="ECO:0007669"/>
    <property type="project" value="TreeGrafter"/>
</dbReference>
<dbReference type="PROSITE" id="PS50020">
    <property type="entry name" value="WW_DOMAIN_2"/>
    <property type="match status" value="1"/>
</dbReference>
<feature type="region of interest" description="Disordered" evidence="3">
    <location>
        <begin position="1"/>
        <end position="93"/>
    </location>
</feature>
<feature type="domain" description="WW" evidence="4">
    <location>
        <begin position="99"/>
        <end position="127"/>
    </location>
</feature>
<dbReference type="Gene3D" id="1.25.40.20">
    <property type="entry name" value="Ankyrin repeat-containing domain"/>
    <property type="match status" value="2"/>
</dbReference>
<accession>A0A9W7B863</accession>
<feature type="compositionally biased region" description="Basic and acidic residues" evidence="3">
    <location>
        <begin position="1"/>
        <end position="22"/>
    </location>
</feature>
<dbReference type="OrthoDB" id="123866at2759"/>
<dbReference type="AlphaFoldDB" id="A0A9W7B863"/>
<comment type="caution">
    <text evidence="5">The sequence shown here is derived from an EMBL/GenBank/DDBJ whole genome shotgun (WGS) entry which is preliminary data.</text>
</comment>
<keyword evidence="6" id="KW-1185">Reference proteome</keyword>
<feature type="compositionally biased region" description="Basic residues" evidence="3">
    <location>
        <begin position="197"/>
        <end position="207"/>
    </location>
</feature>
<feature type="region of interest" description="Disordered" evidence="3">
    <location>
        <begin position="197"/>
        <end position="216"/>
    </location>
</feature>
<dbReference type="InterPro" id="IPR002110">
    <property type="entry name" value="Ankyrin_rpt"/>
</dbReference>
<dbReference type="SMART" id="SM00248">
    <property type="entry name" value="ANK"/>
    <property type="match status" value="5"/>
</dbReference>
<evidence type="ECO:0000256" key="1">
    <source>
        <dbReference type="ARBA" id="ARBA00022737"/>
    </source>
</evidence>
<evidence type="ECO:0000313" key="5">
    <source>
        <dbReference type="EMBL" id="GMH81624.1"/>
    </source>
</evidence>
<dbReference type="EMBL" id="BRXY01000259">
    <property type="protein sequence ID" value="GMH81624.1"/>
    <property type="molecule type" value="Genomic_DNA"/>
</dbReference>
<dbReference type="PANTHER" id="PTHR24186:SF38">
    <property type="entry name" value="ANKYRIN REPEAT FAMILY PROTEIN"/>
    <property type="match status" value="1"/>
</dbReference>
<evidence type="ECO:0000313" key="6">
    <source>
        <dbReference type="Proteomes" id="UP001165085"/>
    </source>
</evidence>
<keyword evidence="1" id="KW-0677">Repeat</keyword>
<dbReference type="SUPFAM" id="SSF51045">
    <property type="entry name" value="WW domain"/>
    <property type="match status" value="1"/>
</dbReference>
<feature type="compositionally biased region" description="Acidic residues" evidence="3">
    <location>
        <begin position="79"/>
        <end position="92"/>
    </location>
</feature>
<dbReference type="Proteomes" id="UP001165085">
    <property type="component" value="Unassembled WGS sequence"/>
</dbReference>
<dbReference type="InterPro" id="IPR036770">
    <property type="entry name" value="Ankyrin_rpt-contain_sf"/>
</dbReference>
<dbReference type="CDD" id="cd00201">
    <property type="entry name" value="WW"/>
    <property type="match status" value="1"/>
</dbReference>
<feature type="compositionally biased region" description="Basic residues" evidence="3">
    <location>
        <begin position="27"/>
        <end position="39"/>
    </location>
</feature>
<proteinExistence type="predicted"/>
<dbReference type="SUPFAM" id="SSF48403">
    <property type="entry name" value="Ankyrin repeat"/>
    <property type="match status" value="2"/>
</dbReference>
<name>A0A9W7B863_9STRA</name>
<evidence type="ECO:0000259" key="4">
    <source>
        <dbReference type="PROSITE" id="PS50020"/>
    </source>
</evidence>
<dbReference type="PROSITE" id="PS01159">
    <property type="entry name" value="WW_DOMAIN_1"/>
    <property type="match status" value="1"/>
</dbReference>
<evidence type="ECO:0000256" key="2">
    <source>
        <dbReference type="ARBA" id="ARBA00023043"/>
    </source>
</evidence>
<sequence>MSSDSRKHETAVMPIDVRDPVTLRRSSSVRRKKVMRMPRRMSSVKFEGGLGGGEGRKEDGEGTGEEEKTEDGRGGGGEEEKDEDVTEDEVGQVEEGKIWLQCLDEASGQYYYYNEGSGETSWDEPGCGYAPYQAEERGGGGKVSEMEEETSTNLGEVEVSPGGEEVEEVEEVGEEVVRHASFQIEEDAYLKKQISKPKITARRRARTHSASQARHLEEVRLAKLAEEEERLRQQEDEMRMEEERERLEVERRHKEQEAMKEYREQRQREIEELIRKEEEARAAEAERVRLEKERIRLEKERKEEEIRKANAEATQKIIEAEEAVVETLLHLCSIGEWDTISWRFKCIEDLEFKELNERKMAPLHLALDQNAPFELIEKLYTACPEIAKYRTSENQMALHLLMLRTEASSSASDEEAAKALSLVKVIVEAFEEAIEIQDNEEEVTPFFIASERCHESIVRYLLEKHAHGAAIPDKNHNFPLHVYLKRPDTAADIVGWMATEENFVVTLHDSDSMTCLDLAKRDSDSWKALICASETALTAAAKSYWTSIPTILEKSTFKAEELLAVDKNFQTALHHALKLGAPLEVITRLFEGCPSSVAVADHDGKTPLHWLLKAELPLDALEKIIGSFIEADPTILHMKDYHGNLPIHTACKYSPTFAILLILDCDNSVAISTNADLSYPTNILTARIAMNSEDPWLTQCLTDVQKIEDELTTENQKFFKELLQAIREGREAVESKEKCLEMSRSATEKVKSASEEEMEPAKVELTIAEMAVQQWDDVICKCIDVIEDWANDLIESAFPDNCGTTWCSDVCSPGKCAKCNKPVNEHICLPVDEEIVHNSTHQGLQCQARGHHICYDCILGDAKLKEFGVEEEYFDLVRQQVLEVKRRDISSEPI</sequence>
<gene>
    <name evidence="5" type="ORF">TrST_g8918</name>
</gene>
<reference evidence="6" key="1">
    <citation type="journal article" date="2023" name="Commun. Biol.">
        <title>Genome analysis of Parmales, the sister group of diatoms, reveals the evolutionary specialization of diatoms from phago-mixotrophs to photoautotrophs.</title>
        <authorList>
            <person name="Ban H."/>
            <person name="Sato S."/>
            <person name="Yoshikawa S."/>
            <person name="Yamada K."/>
            <person name="Nakamura Y."/>
            <person name="Ichinomiya M."/>
            <person name="Sato N."/>
            <person name="Blanc-Mathieu R."/>
            <person name="Endo H."/>
            <person name="Kuwata A."/>
            <person name="Ogata H."/>
        </authorList>
    </citation>
    <scope>NUCLEOTIDE SEQUENCE [LARGE SCALE GENOMIC DNA]</scope>
    <source>
        <strain evidence="6">NIES 3701</strain>
    </source>
</reference>
<dbReference type="InterPro" id="IPR001202">
    <property type="entry name" value="WW_dom"/>
</dbReference>
<dbReference type="PANTHER" id="PTHR24186">
    <property type="entry name" value="PROTEIN PHOSPHATASE 1 REGULATORY SUBUNIT"/>
    <property type="match status" value="1"/>
</dbReference>
<dbReference type="InterPro" id="IPR036020">
    <property type="entry name" value="WW_dom_sf"/>
</dbReference>
<dbReference type="Pfam" id="PF00397">
    <property type="entry name" value="WW"/>
    <property type="match status" value="1"/>
</dbReference>
<organism evidence="5 6">
    <name type="scientific">Triparma strigata</name>
    <dbReference type="NCBI Taxonomy" id="1606541"/>
    <lineage>
        <taxon>Eukaryota</taxon>
        <taxon>Sar</taxon>
        <taxon>Stramenopiles</taxon>
        <taxon>Ochrophyta</taxon>
        <taxon>Bolidophyceae</taxon>
        <taxon>Parmales</taxon>
        <taxon>Triparmaceae</taxon>
        <taxon>Triparma</taxon>
    </lineage>
</organism>
<evidence type="ECO:0000256" key="3">
    <source>
        <dbReference type="SAM" id="MobiDB-lite"/>
    </source>
</evidence>
<keyword evidence="2" id="KW-0040">ANK repeat</keyword>
<protein>
    <recommendedName>
        <fullName evidence="4">WW domain-containing protein</fullName>
    </recommendedName>
</protein>
<dbReference type="Gene3D" id="2.20.70.10">
    <property type="match status" value="1"/>
</dbReference>